<dbReference type="AlphaFoldDB" id="A0A1F6G445"/>
<feature type="chain" id="PRO_5009524477" evidence="1">
    <location>
        <begin position="22"/>
        <end position="329"/>
    </location>
</feature>
<protein>
    <submittedName>
        <fullName evidence="2">Uncharacterized protein</fullName>
    </submittedName>
</protein>
<dbReference type="STRING" id="1798533.A2609_03510"/>
<accession>A0A1F6G445</accession>
<reference evidence="2 3" key="1">
    <citation type="journal article" date="2016" name="Nat. Commun.">
        <title>Thousands of microbial genomes shed light on interconnected biogeochemical processes in an aquifer system.</title>
        <authorList>
            <person name="Anantharaman K."/>
            <person name="Brown C.T."/>
            <person name="Hug L.A."/>
            <person name="Sharon I."/>
            <person name="Castelle C.J."/>
            <person name="Probst A.J."/>
            <person name="Thomas B.C."/>
            <person name="Singh A."/>
            <person name="Wilkins M.J."/>
            <person name="Karaoz U."/>
            <person name="Brodie E.L."/>
            <person name="Williams K.H."/>
            <person name="Hubbard S.S."/>
            <person name="Banfield J.F."/>
        </authorList>
    </citation>
    <scope>NUCLEOTIDE SEQUENCE [LARGE SCALE GENOMIC DNA]</scope>
</reference>
<evidence type="ECO:0000256" key="1">
    <source>
        <dbReference type="SAM" id="SignalP"/>
    </source>
</evidence>
<sequence length="329" mass="33671">MRSGLFISFALILLIPIAVSAQDAIGDAEAFNASVNPQYPAPYSQASLSLLSSTLDLNNATMAVSVAGKEIYQGSVRPIAIQMGKAGNVISVKVTVTSAGASYSQTLSVQPQDVVIIAEPISSSPPLYPGKSLVPLEGDVRVVAVANLQGAKGQIIDPAALSYSWTVDETQIASASGIGKQSIIVASPLQYRSRSVSVAIVSQDGGLVGGSSLSLTALDPSVRLYKNDSLLGILYDHALYGSYAINNAEDTLYAAPFSLPTTNGMPLLQWFLNGASAQTGNAITLRPTGKGAGTASLSLTASSGGSTLATENLSLSFGAAKNGLGLFGL</sequence>
<name>A0A1F6G445_9BACT</name>
<dbReference type="EMBL" id="MFMU01000017">
    <property type="protein sequence ID" value="OGG92890.1"/>
    <property type="molecule type" value="Genomic_DNA"/>
</dbReference>
<comment type="caution">
    <text evidence="2">The sequence shown here is derived from an EMBL/GenBank/DDBJ whole genome shotgun (WGS) entry which is preliminary data.</text>
</comment>
<proteinExistence type="predicted"/>
<organism evidence="2 3">
    <name type="scientific">Candidatus Kaiserbacteria bacterium RIFOXYD1_FULL_47_14</name>
    <dbReference type="NCBI Taxonomy" id="1798533"/>
    <lineage>
        <taxon>Bacteria</taxon>
        <taxon>Candidatus Kaiseribacteriota</taxon>
    </lineage>
</organism>
<evidence type="ECO:0000313" key="3">
    <source>
        <dbReference type="Proteomes" id="UP000176867"/>
    </source>
</evidence>
<keyword evidence="1" id="KW-0732">Signal</keyword>
<dbReference type="Proteomes" id="UP000176867">
    <property type="component" value="Unassembled WGS sequence"/>
</dbReference>
<feature type="signal peptide" evidence="1">
    <location>
        <begin position="1"/>
        <end position="21"/>
    </location>
</feature>
<evidence type="ECO:0000313" key="2">
    <source>
        <dbReference type="EMBL" id="OGG92890.1"/>
    </source>
</evidence>
<gene>
    <name evidence="2" type="ORF">A2609_03510</name>
</gene>